<dbReference type="KEGG" id="kne:92179386"/>
<accession>A0AAW0Z101</accession>
<dbReference type="Proteomes" id="UP001388673">
    <property type="component" value="Unassembled WGS sequence"/>
</dbReference>
<evidence type="ECO:0000313" key="2">
    <source>
        <dbReference type="EMBL" id="KAK8861308.1"/>
    </source>
</evidence>
<dbReference type="EMBL" id="JBCAWK010000004">
    <property type="protein sequence ID" value="KAK8861308.1"/>
    <property type="molecule type" value="Genomic_DNA"/>
</dbReference>
<organism evidence="2 3">
    <name type="scientific">Kwoniella newhampshirensis</name>
    <dbReference type="NCBI Taxonomy" id="1651941"/>
    <lineage>
        <taxon>Eukaryota</taxon>
        <taxon>Fungi</taxon>
        <taxon>Dikarya</taxon>
        <taxon>Basidiomycota</taxon>
        <taxon>Agaricomycotina</taxon>
        <taxon>Tremellomycetes</taxon>
        <taxon>Tremellales</taxon>
        <taxon>Cryptococcaceae</taxon>
        <taxon>Kwoniella</taxon>
    </lineage>
</organism>
<reference evidence="2 3" key="1">
    <citation type="journal article" date="2024" name="bioRxiv">
        <title>Comparative genomics of Cryptococcus and Kwoniella reveals pathogenesis evolution and contrasting karyotype dynamics via intercentromeric recombination or chromosome fusion.</title>
        <authorList>
            <person name="Coelho M.A."/>
            <person name="David-Palma M."/>
            <person name="Shea T."/>
            <person name="Bowers K."/>
            <person name="McGinley-Smith S."/>
            <person name="Mohammad A.W."/>
            <person name="Gnirke A."/>
            <person name="Yurkov A.M."/>
            <person name="Nowrousian M."/>
            <person name="Sun S."/>
            <person name="Cuomo C.A."/>
            <person name="Heitman J."/>
        </authorList>
    </citation>
    <scope>NUCLEOTIDE SEQUENCE [LARGE SCALE GENOMIC DNA]</scope>
    <source>
        <strain evidence="2 3">CBS 13917</strain>
    </source>
</reference>
<proteinExistence type="predicted"/>
<gene>
    <name evidence="2" type="ORF">IAR55_002127</name>
</gene>
<feature type="region of interest" description="Disordered" evidence="1">
    <location>
        <begin position="103"/>
        <end position="122"/>
    </location>
</feature>
<evidence type="ECO:0000313" key="3">
    <source>
        <dbReference type="Proteomes" id="UP001388673"/>
    </source>
</evidence>
<feature type="region of interest" description="Disordered" evidence="1">
    <location>
        <begin position="1"/>
        <end position="46"/>
    </location>
</feature>
<evidence type="ECO:0008006" key="4">
    <source>
        <dbReference type="Google" id="ProtNLM"/>
    </source>
</evidence>
<comment type="caution">
    <text evidence="2">The sequence shown here is derived from an EMBL/GenBank/DDBJ whole genome shotgun (WGS) entry which is preliminary data.</text>
</comment>
<keyword evidence="3" id="KW-1185">Reference proteome</keyword>
<name>A0AAW0Z101_9TREE</name>
<dbReference type="RefSeq" id="XP_066803933.1">
    <property type="nucleotide sequence ID" value="XM_066945244.1"/>
</dbReference>
<evidence type="ECO:0000256" key="1">
    <source>
        <dbReference type="SAM" id="MobiDB-lite"/>
    </source>
</evidence>
<protein>
    <recommendedName>
        <fullName evidence="4">WW domain-containing protein</fullName>
    </recommendedName>
</protein>
<sequence>MSSPIDRSAPDLKASTGVAQDDCSLSSSSTLPVAPSDRSPAISPQEIANNLSVWIDSGAKRRVYEHQVNKWFWFDPEARSTIKKQGLSEQELELWETREQECRRDGTRRQAEEARGRQPHKWPEEYQQWAALFKAGKRSLSEGTAKQVLEDRRNMDRCFHRRKQDRKEQVEFFL</sequence>
<dbReference type="GeneID" id="92179386"/>
<dbReference type="AlphaFoldDB" id="A0AAW0Z101"/>